<evidence type="ECO:0008006" key="3">
    <source>
        <dbReference type="Google" id="ProtNLM"/>
    </source>
</evidence>
<name>A0A9P9IGX4_9HYPO</name>
<dbReference type="EMBL" id="JAGMUV010000024">
    <property type="protein sequence ID" value="KAH7121548.1"/>
    <property type="molecule type" value="Genomic_DNA"/>
</dbReference>
<dbReference type="Gene3D" id="1.10.510.10">
    <property type="entry name" value="Transferase(Phosphotransferase) domain 1"/>
    <property type="match status" value="1"/>
</dbReference>
<accession>A0A9P9IGX4</accession>
<dbReference type="Proteomes" id="UP000738349">
    <property type="component" value="Unassembled WGS sequence"/>
</dbReference>
<sequence length="465" mass="51589">MADEQPLQALGVTPDTIWGDTDGNIVYAQILGDGRAIIFYFVCTPTFRRYRPSALQTRVVCAFHNHEVSDESSTFRDQSAMRSAIWSAIATVWPGCRTDPVVRRVGTVVELTSTGDGIRWQAAQSPAFGQYIETFVDVKPSDLAPYDHSRPYDQPRPYDHSRPVVDISAIILLEAAGDIGSCCRQVRVRMNSGESPLYMFVSVLRQPGIGLHGQPELGPHGDSVLVGHLTPWFINGRLETVIAAAAKPGGREIPFRLKAKWCHQMASAIAHTHRVMHTFHTNIHGGSFIIGDDENLSLIDWEVTSARASTLAPEADGTFTVEERTDGESGVTQLFYKEHAAGPERRIMPKGSGKQSFNVSDVFFKWGTTCPRATEMAEVFSLGRMMWMLITQTPDNFDEVEHPNDVRICWGDTINLPAHWVGMVEQCMEKDPNKRPSAVDVARFWEAEASLLAPDADWSVPIPPV</sequence>
<dbReference type="InterPro" id="IPR011009">
    <property type="entry name" value="Kinase-like_dom_sf"/>
</dbReference>
<gene>
    <name evidence="1" type="ORF">EDB81DRAFT_700447</name>
</gene>
<dbReference type="OrthoDB" id="4062651at2759"/>
<evidence type="ECO:0000313" key="2">
    <source>
        <dbReference type="Proteomes" id="UP000738349"/>
    </source>
</evidence>
<dbReference type="AlphaFoldDB" id="A0A9P9IGX4"/>
<evidence type="ECO:0000313" key="1">
    <source>
        <dbReference type="EMBL" id="KAH7121548.1"/>
    </source>
</evidence>
<comment type="caution">
    <text evidence="1">The sequence shown here is derived from an EMBL/GenBank/DDBJ whole genome shotgun (WGS) entry which is preliminary data.</text>
</comment>
<keyword evidence="2" id="KW-1185">Reference proteome</keyword>
<reference evidence="1" key="1">
    <citation type="journal article" date="2021" name="Nat. Commun.">
        <title>Genetic determinants of endophytism in the Arabidopsis root mycobiome.</title>
        <authorList>
            <person name="Mesny F."/>
            <person name="Miyauchi S."/>
            <person name="Thiergart T."/>
            <person name="Pickel B."/>
            <person name="Atanasova L."/>
            <person name="Karlsson M."/>
            <person name="Huettel B."/>
            <person name="Barry K.W."/>
            <person name="Haridas S."/>
            <person name="Chen C."/>
            <person name="Bauer D."/>
            <person name="Andreopoulos W."/>
            <person name="Pangilinan J."/>
            <person name="LaButti K."/>
            <person name="Riley R."/>
            <person name="Lipzen A."/>
            <person name="Clum A."/>
            <person name="Drula E."/>
            <person name="Henrissat B."/>
            <person name="Kohler A."/>
            <person name="Grigoriev I.V."/>
            <person name="Martin F.M."/>
            <person name="Hacquard S."/>
        </authorList>
    </citation>
    <scope>NUCLEOTIDE SEQUENCE</scope>
    <source>
        <strain evidence="1">MPI-CAGE-AT-0147</strain>
    </source>
</reference>
<dbReference type="SUPFAM" id="SSF56112">
    <property type="entry name" value="Protein kinase-like (PK-like)"/>
    <property type="match status" value="1"/>
</dbReference>
<protein>
    <recommendedName>
        <fullName evidence="3">Protein kinase domain-containing protein</fullName>
    </recommendedName>
</protein>
<organism evidence="1 2">
    <name type="scientific">Dactylonectria macrodidyma</name>
    <dbReference type="NCBI Taxonomy" id="307937"/>
    <lineage>
        <taxon>Eukaryota</taxon>
        <taxon>Fungi</taxon>
        <taxon>Dikarya</taxon>
        <taxon>Ascomycota</taxon>
        <taxon>Pezizomycotina</taxon>
        <taxon>Sordariomycetes</taxon>
        <taxon>Hypocreomycetidae</taxon>
        <taxon>Hypocreales</taxon>
        <taxon>Nectriaceae</taxon>
        <taxon>Dactylonectria</taxon>
    </lineage>
</organism>
<proteinExistence type="predicted"/>